<feature type="transmembrane region" description="Helical" evidence="11">
    <location>
        <begin position="167"/>
        <end position="190"/>
    </location>
</feature>
<evidence type="ECO:0000256" key="9">
    <source>
        <dbReference type="ARBA" id="ARBA00023180"/>
    </source>
</evidence>
<keyword evidence="8 13" id="KW-0675">Receptor</keyword>
<evidence type="ECO:0000313" key="13">
    <source>
        <dbReference type="EMBL" id="CAB9501924.1"/>
    </source>
</evidence>
<comment type="subcellular location">
    <subcellularLocation>
        <location evidence="1">Membrane</location>
        <topology evidence="1">Single-pass membrane protein</topology>
    </subcellularLocation>
</comment>
<evidence type="ECO:0000256" key="10">
    <source>
        <dbReference type="SAM" id="MobiDB-lite"/>
    </source>
</evidence>
<dbReference type="AlphaFoldDB" id="A0A9N8DFX3"/>
<evidence type="ECO:0000256" key="6">
    <source>
        <dbReference type="ARBA" id="ARBA00022989"/>
    </source>
</evidence>
<feature type="region of interest" description="Disordered" evidence="10">
    <location>
        <begin position="1"/>
        <end position="78"/>
    </location>
</feature>
<evidence type="ECO:0000256" key="5">
    <source>
        <dbReference type="ARBA" id="ARBA00022737"/>
    </source>
</evidence>
<reference evidence="13" key="1">
    <citation type="submission" date="2020-06" db="EMBL/GenBank/DDBJ databases">
        <authorList>
            <consortium name="Plant Systems Biology data submission"/>
        </authorList>
    </citation>
    <scope>NUCLEOTIDE SEQUENCE</scope>
    <source>
        <strain evidence="13">D6</strain>
    </source>
</reference>
<evidence type="ECO:0000256" key="3">
    <source>
        <dbReference type="ARBA" id="ARBA00022692"/>
    </source>
</evidence>
<name>A0A9N8DFX3_9STRA</name>
<evidence type="ECO:0000313" key="14">
    <source>
        <dbReference type="Proteomes" id="UP001153069"/>
    </source>
</evidence>
<comment type="caution">
    <text evidence="13">The sequence shown here is derived from an EMBL/GenBank/DDBJ whole genome shotgun (WGS) entry which is preliminary data.</text>
</comment>
<dbReference type="Pfam" id="PF23598">
    <property type="entry name" value="LRR_14"/>
    <property type="match status" value="1"/>
</dbReference>
<dbReference type="Proteomes" id="UP001153069">
    <property type="component" value="Unassembled WGS sequence"/>
</dbReference>
<dbReference type="GO" id="GO:0016020">
    <property type="term" value="C:membrane"/>
    <property type="evidence" value="ECO:0007669"/>
    <property type="project" value="UniProtKB-SubCell"/>
</dbReference>
<evidence type="ECO:0000256" key="2">
    <source>
        <dbReference type="ARBA" id="ARBA00022614"/>
    </source>
</evidence>
<keyword evidence="14" id="KW-1185">Reference proteome</keyword>
<keyword evidence="7 11" id="KW-0472">Membrane</keyword>
<evidence type="ECO:0000256" key="1">
    <source>
        <dbReference type="ARBA" id="ARBA00004167"/>
    </source>
</evidence>
<evidence type="ECO:0000256" key="11">
    <source>
        <dbReference type="SAM" id="Phobius"/>
    </source>
</evidence>
<keyword evidence="9" id="KW-0325">Glycoprotein</keyword>
<keyword evidence="13" id="KW-0808">Transferase</keyword>
<proteinExistence type="predicted"/>
<keyword evidence="5" id="KW-0677">Repeat</keyword>
<dbReference type="SMART" id="SM00369">
    <property type="entry name" value="LRR_TYP"/>
    <property type="match status" value="4"/>
</dbReference>
<dbReference type="InterPro" id="IPR055414">
    <property type="entry name" value="LRR_R13L4/SHOC2-like"/>
</dbReference>
<feature type="compositionally biased region" description="Basic and acidic residues" evidence="10">
    <location>
        <begin position="48"/>
        <end position="62"/>
    </location>
</feature>
<dbReference type="Pfam" id="PF00560">
    <property type="entry name" value="LRR_1"/>
    <property type="match status" value="2"/>
</dbReference>
<protein>
    <submittedName>
        <fullName evidence="13">LRR receptor-like serine threonine-protein kinase At4g08850</fullName>
    </submittedName>
</protein>
<accession>A0A9N8DFX3</accession>
<organism evidence="13 14">
    <name type="scientific">Seminavis robusta</name>
    <dbReference type="NCBI Taxonomy" id="568900"/>
    <lineage>
        <taxon>Eukaryota</taxon>
        <taxon>Sar</taxon>
        <taxon>Stramenopiles</taxon>
        <taxon>Ochrophyta</taxon>
        <taxon>Bacillariophyta</taxon>
        <taxon>Bacillariophyceae</taxon>
        <taxon>Bacillariophycidae</taxon>
        <taxon>Naviculales</taxon>
        <taxon>Naviculaceae</taxon>
        <taxon>Seminavis</taxon>
    </lineage>
</organism>
<keyword evidence="2" id="KW-0433">Leucine-rich repeat</keyword>
<evidence type="ECO:0000259" key="12">
    <source>
        <dbReference type="Pfam" id="PF23598"/>
    </source>
</evidence>
<feature type="region of interest" description="Disordered" evidence="10">
    <location>
        <begin position="94"/>
        <end position="113"/>
    </location>
</feature>
<dbReference type="PANTHER" id="PTHR27000:SF775">
    <property type="entry name" value="PLANT INTRACELLULAR RAS-GROUP-RELATED LRR PROTEIN 3"/>
    <property type="match status" value="1"/>
</dbReference>
<dbReference type="Pfam" id="PF13855">
    <property type="entry name" value="LRR_8"/>
    <property type="match status" value="1"/>
</dbReference>
<keyword evidence="6 11" id="KW-1133">Transmembrane helix</keyword>
<dbReference type="GO" id="GO:0016301">
    <property type="term" value="F:kinase activity"/>
    <property type="evidence" value="ECO:0007669"/>
    <property type="project" value="UniProtKB-KW"/>
</dbReference>
<gene>
    <name evidence="13" type="ORF">SEMRO_122_G059180.1</name>
</gene>
<dbReference type="SUPFAM" id="SSF52058">
    <property type="entry name" value="L domain-like"/>
    <property type="match status" value="2"/>
</dbReference>
<keyword evidence="4" id="KW-0732">Signal</keyword>
<dbReference type="InterPro" id="IPR001611">
    <property type="entry name" value="Leu-rich_rpt"/>
</dbReference>
<sequence>MAESTGTGTPPGKAEYVRVEDVTEASNEETRHLQPPPARNTQGATVTEEAKEEVGSTPEKARTTGRGGYTVGAYAASGGTYTRNETANYSALAEANEASNRQDTATETGQPQATISVSTQPVLTAPDSAVCNPVDPLEAAVNPATGAGQEATGSGDNESQKPDKQLLFAYVGVTILAILIIVIVLCVTLIPGSDSEEQANKAEDMSTAPSRDPQAMSMEDHIRGLFPNSTLEAMESRFSSQAEAFRWLLKDPELTTTNSYSDDRIMQRMALATFYFATGGRRWNWNSGWLNYSVHECDWFTDGNPPCDNDISTPEEEFSSNVTSNFTNNFTFWDDDDHVMYPADLSTEYLWRPTFDDRMLAEGDGTIKQLHLADNNMIGTLPPELFWLSNLRSVQFDNNEIGGPLVGLDLALLTDLEVLRLYSNQLEGSIPSELATLTNLANINLAQNRDLEGVPDGLWELSSLQVLALDVGSTIPFEAVAQLDRLSSLTLAELTGTLPTEIGLLTKLTLLNLQGGRLRGTIPTTLGKLFDMTWLFLDRNTFTGEIPTEFGLMANLTILELSENRLNGIPSELGMLTNLYSLRLLGSRLAGPIPSEIGQMSRLSELYLQENELTSSMPTELGALSKIRTMYLYNNELTGSIPSELARADRLRLLHLGSNMLNGTLPGRFGRLWYLRELDLDKNSLSGSIPTQFGRLAFMRRLELSENELTGPIPSELGRMRMLENLLLNDNRLTGTIPVELTGWNSSLFGLVDSTDHLEELYLNGNNFTGSIPEALCDVEEVKTDCTDHFCGCDCACQG</sequence>
<dbReference type="InterPro" id="IPR003591">
    <property type="entry name" value="Leu-rich_rpt_typical-subtyp"/>
</dbReference>
<dbReference type="InterPro" id="IPR032675">
    <property type="entry name" value="LRR_dom_sf"/>
</dbReference>
<dbReference type="EMBL" id="CAICTM010000121">
    <property type="protein sequence ID" value="CAB9501924.1"/>
    <property type="molecule type" value="Genomic_DNA"/>
</dbReference>
<dbReference type="FunFam" id="3.80.10.10:FF:000095">
    <property type="entry name" value="LRR receptor-like serine/threonine-protein kinase GSO1"/>
    <property type="match status" value="1"/>
</dbReference>
<dbReference type="PANTHER" id="PTHR27000">
    <property type="entry name" value="LEUCINE-RICH REPEAT RECEPTOR-LIKE PROTEIN KINASE FAMILY PROTEIN-RELATED"/>
    <property type="match status" value="1"/>
</dbReference>
<dbReference type="Gene3D" id="3.80.10.10">
    <property type="entry name" value="Ribonuclease Inhibitor"/>
    <property type="match status" value="3"/>
</dbReference>
<feature type="compositionally biased region" description="Polar residues" evidence="10">
    <location>
        <begin position="97"/>
        <end position="113"/>
    </location>
</feature>
<evidence type="ECO:0000256" key="7">
    <source>
        <dbReference type="ARBA" id="ARBA00023136"/>
    </source>
</evidence>
<keyword evidence="3 11" id="KW-0812">Transmembrane</keyword>
<feature type="domain" description="Disease resistance R13L4/SHOC-2-like LRR" evidence="12">
    <location>
        <begin position="525"/>
        <end position="638"/>
    </location>
</feature>
<dbReference type="OrthoDB" id="676979at2759"/>
<evidence type="ECO:0000256" key="8">
    <source>
        <dbReference type="ARBA" id="ARBA00023170"/>
    </source>
</evidence>
<evidence type="ECO:0000256" key="4">
    <source>
        <dbReference type="ARBA" id="ARBA00022729"/>
    </source>
</evidence>
<keyword evidence="13" id="KW-0418">Kinase</keyword>
<dbReference type="PROSITE" id="PS51450">
    <property type="entry name" value="LRR"/>
    <property type="match status" value="1"/>
</dbReference>